<dbReference type="EMBL" id="JBHSCN010000022">
    <property type="protein sequence ID" value="MFC4245206.1"/>
    <property type="molecule type" value="Genomic_DNA"/>
</dbReference>
<dbReference type="Pfam" id="PF04185">
    <property type="entry name" value="Phosphoesterase"/>
    <property type="match status" value="1"/>
</dbReference>
<sequence length="669" mass="72340">MGAAAVAAAAGALDRGQPAAAASRPHGRSGTMADLKHIVIVMQENRSYDHYFGTLGLPGSRGFGDKQVLTWQNGQTNYYDPNSRSEGYLLPYRADTTKYNAQNTSSRMWYFDEQDIPWHHALAKAYTVADHYFCALNTSTDPNRIMYWSGTNDPQGVLGGGPRINNDQNGEFLFKWKTYPEVLEEAGVTWQMYVDNNVDTGWMGDFEDNLLRDFAAYAPGTASADLASRGNIVVPYTTPPAGVANDSSDLDYVLREFISDCAAGTIPQVSYVTSPAAWSEHPNNAPSHGAMYCDRVIQAVHDNPELWDSTLIIINFDEPNGANRIGDGGFFDHVTPPIPEVGTAGERAPGLWPGYGGRIPLTMISPWTRGGWVVSEVFDHTSTIQLLEQWTTFLGKPAICPNISAWRRSISGDMLSAIDFTQFDNSYPTLPSRDSLNAAVTADASLPAVPQPAVGAQALPTQTTNGPLNLRPLPYQAHGVLVEDRATGSVTVNLSYSGGKAGKAVSLIGLADKYLPSLTGAEPLGLGQDGLPMTVNNQKASSYTWDATQTDGKYALSFYGPDHFVRSFAGQLVLPTEHDAKIPLATAELVKGKSGNGSVVFTLSATGTRTVRFELKANDFLGRDTVIEVDGGKKKTFTWPTEAGYYDVIITADTGTGWTQRYAGRVAQA</sequence>
<dbReference type="PANTHER" id="PTHR31956">
    <property type="entry name" value="NON-SPECIFIC PHOSPHOLIPASE C4-RELATED"/>
    <property type="match status" value="1"/>
</dbReference>
<feature type="domain" description="Bacterial phospholipase C C-terminal" evidence="3">
    <location>
        <begin position="471"/>
        <end position="571"/>
    </location>
</feature>
<keyword evidence="1" id="KW-0378">Hydrolase</keyword>
<keyword evidence="2" id="KW-0843">Virulence</keyword>
<dbReference type="Pfam" id="PF05506">
    <property type="entry name" value="PLipase_C_C"/>
    <property type="match status" value="2"/>
</dbReference>
<keyword evidence="5" id="KW-1185">Reference proteome</keyword>
<evidence type="ECO:0000259" key="3">
    <source>
        <dbReference type="Pfam" id="PF05506"/>
    </source>
</evidence>
<reference evidence="5" key="1">
    <citation type="journal article" date="2019" name="Int. J. Syst. Evol. Microbiol.">
        <title>The Global Catalogue of Microorganisms (GCM) 10K type strain sequencing project: providing services to taxonomists for standard genome sequencing and annotation.</title>
        <authorList>
            <consortium name="The Broad Institute Genomics Platform"/>
            <consortium name="The Broad Institute Genome Sequencing Center for Infectious Disease"/>
            <person name="Wu L."/>
            <person name="Ma J."/>
        </authorList>
    </citation>
    <scope>NUCLEOTIDE SEQUENCE [LARGE SCALE GENOMIC DNA]</scope>
    <source>
        <strain evidence="5">CGMCC 1.10363</strain>
    </source>
</reference>
<dbReference type="InterPro" id="IPR007312">
    <property type="entry name" value="Phosphoesterase"/>
</dbReference>
<accession>A0ABV8QA31</accession>
<evidence type="ECO:0000313" key="4">
    <source>
        <dbReference type="EMBL" id="MFC4245206.1"/>
    </source>
</evidence>
<dbReference type="InterPro" id="IPR017850">
    <property type="entry name" value="Alkaline_phosphatase_core_sf"/>
</dbReference>
<protein>
    <submittedName>
        <fullName evidence="4">Alkaline phosphatase family protein</fullName>
    </submittedName>
</protein>
<dbReference type="Gene3D" id="3.40.720.10">
    <property type="entry name" value="Alkaline Phosphatase, subunit A"/>
    <property type="match status" value="2"/>
</dbReference>
<dbReference type="Proteomes" id="UP001595900">
    <property type="component" value="Unassembled WGS sequence"/>
</dbReference>
<dbReference type="RefSeq" id="WP_390232131.1">
    <property type="nucleotide sequence ID" value="NZ_JBHSCN010000022.1"/>
</dbReference>
<comment type="caution">
    <text evidence="4">The sequence shown here is derived from an EMBL/GenBank/DDBJ whole genome shotgun (WGS) entry which is preliminary data.</text>
</comment>
<feature type="domain" description="Bacterial phospholipase C C-terminal" evidence="3">
    <location>
        <begin position="590"/>
        <end position="665"/>
    </location>
</feature>
<gene>
    <name evidence="4" type="ORF">ACFOYW_17695</name>
</gene>
<name>A0ABV8QA31_9MICO</name>
<evidence type="ECO:0000256" key="1">
    <source>
        <dbReference type="ARBA" id="ARBA00022801"/>
    </source>
</evidence>
<dbReference type="PANTHER" id="PTHR31956:SF1">
    <property type="entry name" value="NON-SPECIFIC PHOSPHOLIPASE C1"/>
    <property type="match status" value="1"/>
</dbReference>
<evidence type="ECO:0000256" key="2">
    <source>
        <dbReference type="ARBA" id="ARBA00023026"/>
    </source>
</evidence>
<dbReference type="InterPro" id="IPR008475">
    <property type="entry name" value="PLipase_C_C"/>
</dbReference>
<proteinExistence type="predicted"/>
<organism evidence="4 5">
    <name type="scientific">Gryllotalpicola reticulitermitis</name>
    <dbReference type="NCBI Taxonomy" id="1184153"/>
    <lineage>
        <taxon>Bacteria</taxon>
        <taxon>Bacillati</taxon>
        <taxon>Actinomycetota</taxon>
        <taxon>Actinomycetes</taxon>
        <taxon>Micrococcales</taxon>
        <taxon>Microbacteriaceae</taxon>
        <taxon>Gryllotalpicola</taxon>
    </lineage>
</organism>
<evidence type="ECO:0000313" key="5">
    <source>
        <dbReference type="Proteomes" id="UP001595900"/>
    </source>
</evidence>